<proteinExistence type="predicted"/>
<reference evidence="1" key="1">
    <citation type="submission" date="2021-01" db="EMBL/GenBank/DDBJ databases">
        <title>A chromosome-scale assembly of European eel, Anguilla anguilla.</title>
        <authorList>
            <person name="Henkel C."/>
            <person name="Jong-Raadsen S.A."/>
            <person name="Dufour S."/>
            <person name="Weltzien F.-A."/>
            <person name="Palstra A.P."/>
            <person name="Pelster B."/>
            <person name="Spaink H.P."/>
            <person name="Van Den Thillart G.E."/>
            <person name="Jansen H."/>
            <person name="Zahm M."/>
            <person name="Klopp C."/>
            <person name="Cedric C."/>
            <person name="Louis A."/>
            <person name="Berthelot C."/>
            <person name="Parey E."/>
            <person name="Roest Crollius H."/>
            <person name="Montfort J."/>
            <person name="Robinson-Rechavi M."/>
            <person name="Bucao C."/>
            <person name="Bouchez O."/>
            <person name="Gislard M."/>
            <person name="Lluch J."/>
            <person name="Milhes M."/>
            <person name="Lampietro C."/>
            <person name="Lopez Roques C."/>
            <person name="Donnadieu C."/>
            <person name="Braasch I."/>
            <person name="Desvignes T."/>
            <person name="Postlethwait J."/>
            <person name="Bobe J."/>
            <person name="Guiguen Y."/>
            <person name="Dirks R."/>
        </authorList>
    </citation>
    <scope>NUCLEOTIDE SEQUENCE</scope>
    <source>
        <strain evidence="1">Tag_6206</strain>
        <tissue evidence="1">Liver</tissue>
    </source>
</reference>
<feature type="non-terminal residue" evidence="1">
    <location>
        <position position="127"/>
    </location>
</feature>
<dbReference type="Proteomes" id="UP001044222">
    <property type="component" value="Chromosome 9"/>
</dbReference>
<accession>A0A9D3RTQ7</accession>
<evidence type="ECO:0000313" key="2">
    <source>
        <dbReference type="Proteomes" id="UP001044222"/>
    </source>
</evidence>
<keyword evidence="2" id="KW-1185">Reference proteome</keyword>
<name>A0A9D3RTQ7_ANGAN</name>
<comment type="caution">
    <text evidence="1">The sequence shown here is derived from an EMBL/GenBank/DDBJ whole genome shotgun (WGS) entry which is preliminary data.</text>
</comment>
<organism evidence="1 2">
    <name type="scientific">Anguilla anguilla</name>
    <name type="common">European freshwater eel</name>
    <name type="synonym">Muraena anguilla</name>
    <dbReference type="NCBI Taxonomy" id="7936"/>
    <lineage>
        <taxon>Eukaryota</taxon>
        <taxon>Metazoa</taxon>
        <taxon>Chordata</taxon>
        <taxon>Craniata</taxon>
        <taxon>Vertebrata</taxon>
        <taxon>Euteleostomi</taxon>
        <taxon>Actinopterygii</taxon>
        <taxon>Neopterygii</taxon>
        <taxon>Teleostei</taxon>
        <taxon>Anguilliformes</taxon>
        <taxon>Anguillidae</taxon>
        <taxon>Anguilla</taxon>
    </lineage>
</organism>
<protein>
    <submittedName>
        <fullName evidence="1">Uncharacterized protein</fullName>
    </submittedName>
</protein>
<dbReference type="AlphaFoldDB" id="A0A9D3RTQ7"/>
<sequence length="127" mass="14497">WVILEVQAGQQGHVQDALPANSAAKGYLDWPRPPSLRALMLGKMSRMILPKLAALRERYWRLSQYLLGGGKRRTKHAYKCFSSKRRRNLGTLYTDVKKKYSPKGVNVFQKFDDDPLGLHDGPQCRSP</sequence>
<dbReference type="EMBL" id="JAFIRN010000009">
    <property type="protein sequence ID" value="KAG5842728.1"/>
    <property type="molecule type" value="Genomic_DNA"/>
</dbReference>
<evidence type="ECO:0000313" key="1">
    <source>
        <dbReference type="EMBL" id="KAG5842728.1"/>
    </source>
</evidence>
<gene>
    <name evidence="1" type="ORF">ANANG_G00180790</name>
</gene>